<name>A0A4P7N517_PYROR</name>
<dbReference type="InterPro" id="IPR000772">
    <property type="entry name" value="Ricin_B_lectin"/>
</dbReference>
<dbReference type="SUPFAM" id="SSF50370">
    <property type="entry name" value="Ricin B-like lectins"/>
    <property type="match status" value="1"/>
</dbReference>
<accession>A0A4P7N517</accession>
<feature type="region of interest" description="Disordered" evidence="5">
    <location>
        <begin position="374"/>
        <end position="396"/>
    </location>
</feature>
<reference evidence="8 9" key="1">
    <citation type="journal article" date="2019" name="Mol. Biol. Evol.">
        <title>Blast fungal genomes show frequent chromosomal changes, gene gains and losses, and effector gene turnover.</title>
        <authorList>
            <person name="Gomez Luciano L.B."/>
            <person name="Jason Tsai I."/>
            <person name="Chuma I."/>
            <person name="Tosa Y."/>
            <person name="Chen Y.H."/>
            <person name="Li J.Y."/>
            <person name="Li M.Y."/>
            <person name="Jade Lu M.Y."/>
            <person name="Nakayashiki H."/>
            <person name="Li W.H."/>
        </authorList>
    </citation>
    <scope>NUCLEOTIDE SEQUENCE [LARGE SCALE GENOMIC DNA]</scope>
    <source>
        <strain evidence="8">MZ5-1-6</strain>
    </source>
</reference>
<keyword evidence="4 6" id="KW-0472">Membrane</keyword>
<feature type="transmembrane region" description="Helical" evidence="6">
    <location>
        <begin position="226"/>
        <end position="251"/>
    </location>
</feature>
<protein>
    <recommendedName>
        <fullName evidence="7">Ricin B lectin domain-containing protein</fullName>
    </recommendedName>
</protein>
<evidence type="ECO:0000256" key="5">
    <source>
        <dbReference type="SAM" id="MobiDB-lite"/>
    </source>
</evidence>
<feature type="domain" description="Ricin B lectin" evidence="7">
    <location>
        <begin position="98"/>
        <end position="166"/>
    </location>
</feature>
<dbReference type="CDD" id="cd00161">
    <property type="entry name" value="beta-trefoil_Ricin-like"/>
    <property type="match status" value="1"/>
</dbReference>
<feature type="region of interest" description="Disordered" evidence="5">
    <location>
        <begin position="169"/>
        <end position="224"/>
    </location>
</feature>
<dbReference type="InterPro" id="IPR035992">
    <property type="entry name" value="Ricin_B-like_lectins"/>
</dbReference>
<sequence>MSKFDPNGWYAISETRVDKTNKDLKSSLQVLPEGMRVHPIADDLNWQLHPVDDKKPGRYVLRSFKAGVQKHLAACRVPAEKDSSRTRACLEPAASDESQQWDISDWGDGTYKIQSVANGTKYWLDVHPGSDVHLSSIEETPDNKREAQHWVFSSRFPVNDDRYSTLFSEQQSTIAPASTTTGTFTRTTPTPAPTGTDGTAAGSTDGGSNPQSEQSSSGGGGGLSTAAAAGVGVGVTLAVLAAVITLLVFWWKRRQAAAGGSAGSHGEKEALNYSVSPPPPPSGVAPGTGGVGGPHGYYSGKDVHSEAGAAGGWAQQQQQQQQQQHSAVASPQSGAYYPAYHDEAKSLQSHINASPATFTSNLHEAPAATTVVHEVPGPNMPVEMDGTGRQPAGYRP</sequence>
<dbReference type="PANTHER" id="PTHR15549">
    <property type="entry name" value="PAIRED IMMUNOGLOBULIN-LIKE TYPE 2 RECEPTOR"/>
    <property type="match status" value="1"/>
</dbReference>
<feature type="compositionally biased region" description="Low complexity" evidence="5">
    <location>
        <begin position="172"/>
        <end position="208"/>
    </location>
</feature>
<feature type="compositionally biased region" description="Gly residues" evidence="5">
    <location>
        <begin position="286"/>
        <end position="295"/>
    </location>
</feature>
<evidence type="ECO:0000256" key="3">
    <source>
        <dbReference type="ARBA" id="ARBA00022989"/>
    </source>
</evidence>
<dbReference type="InterPro" id="IPR051694">
    <property type="entry name" value="Immunoregulatory_rcpt-like"/>
</dbReference>
<proteinExistence type="predicted"/>
<feature type="region of interest" description="Disordered" evidence="5">
    <location>
        <begin position="259"/>
        <end position="330"/>
    </location>
</feature>
<comment type="subcellular location">
    <subcellularLocation>
        <location evidence="1">Membrane</location>
        <topology evidence="1">Single-pass membrane protein</topology>
    </subcellularLocation>
</comment>
<dbReference type="AlphaFoldDB" id="A0A4P7N517"/>
<keyword evidence="3 6" id="KW-1133">Transmembrane helix</keyword>
<evidence type="ECO:0000256" key="6">
    <source>
        <dbReference type="SAM" id="Phobius"/>
    </source>
</evidence>
<feature type="compositionally biased region" description="Low complexity" evidence="5">
    <location>
        <begin position="315"/>
        <end position="324"/>
    </location>
</feature>
<evidence type="ECO:0000256" key="4">
    <source>
        <dbReference type="ARBA" id="ARBA00023136"/>
    </source>
</evidence>
<organism evidence="8 9">
    <name type="scientific">Pyricularia oryzae</name>
    <name type="common">Rice blast fungus</name>
    <name type="synonym">Magnaporthe oryzae</name>
    <dbReference type="NCBI Taxonomy" id="318829"/>
    <lineage>
        <taxon>Eukaryota</taxon>
        <taxon>Fungi</taxon>
        <taxon>Dikarya</taxon>
        <taxon>Ascomycota</taxon>
        <taxon>Pezizomycotina</taxon>
        <taxon>Sordariomycetes</taxon>
        <taxon>Sordariomycetidae</taxon>
        <taxon>Magnaporthales</taxon>
        <taxon>Pyriculariaceae</taxon>
        <taxon>Pyricularia</taxon>
    </lineage>
</organism>
<evidence type="ECO:0000313" key="8">
    <source>
        <dbReference type="EMBL" id="QBZ56171.1"/>
    </source>
</evidence>
<gene>
    <name evidence="8" type="ORF">PoMZ_01077</name>
</gene>
<dbReference type="EMBL" id="CP034205">
    <property type="protein sequence ID" value="QBZ56171.1"/>
    <property type="molecule type" value="Genomic_DNA"/>
</dbReference>
<evidence type="ECO:0000256" key="1">
    <source>
        <dbReference type="ARBA" id="ARBA00004167"/>
    </source>
</evidence>
<dbReference type="Pfam" id="PF14200">
    <property type="entry name" value="RicinB_lectin_2"/>
    <property type="match status" value="1"/>
</dbReference>
<evidence type="ECO:0000259" key="7">
    <source>
        <dbReference type="Pfam" id="PF14200"/>
    </source>
</evidence>
<dbReference type="Gene3D" id="2.80.10.50">
    <property type="match status" value="1"/>
</dbReference>
<dbReference type="GO" id="GO:0071944">
    <property type="term" value="C:cell periphery"/>
    <property type="evidence" value="ECO:0007669"/>
    <property type="project" value="UniProtKB-ARBA"/>
</dbReference>
<evidence type="ECO:0000256" key="2">
    <source>
        <dbReference type="ARBA" id="ARBA00022692"/>
    </source>
</evidence>
<keyword evidence="2 6" id="KW-0812">Transmembrane</keyword>
<evidence type="ECO:0000313" key="9">
    <source>
        <dbReference type="Proteomes" id="UP000294847"/>
    </source>
</evidence>
<dbReference type="GO" id="GO:0016020">
    <property type="term" value="C:membrane"/>
    <property type="evidence" value="ECO:0007669"/>
    <property type="project" value="UniProtKB-SubCell"/>
</dbReference>
<dbReference type="Proteomes" id="UP000294847">
    <property type="component" value="Chromosome 2"/>
</dbReference>